<feature type="compositionally biased region" description="Polar residues" evidence="6">
    <location>
        <begin position="34"/>
        <end position="48"/>
    </location>
</feature>
<evidence type="ECO:0000256" key="7">
    <source>
        <dbReference type="SAM" id="Phobius"/>
    </source>
</evidence>
<dbReference type="SUPFAM" id="SSF144083">
    <property type="entry name" value="Magnesium transport protein CorA, transmembrane region"/>
    <property type="match status" value="1"/>
</dbReference>
<evidence type="ECO:0000313" key="9">
    <source>
        <dbReference type="Proteomes" id="UP000620104"/>
    </source>
</evidence>
<evidence type="ECO:0000313" key="8">
    <source>
        <dbReference type="EMBL" id="GHJ89432.1"/>
    </source>
</evidence>
<sequence length="917" mass="100665">MPASNNSPRILITDPSISSPPNVLGARSPRAIKSQDSASSGISTSPLAFTTLGPSVLGSGNANVSSRVHARDREREREIEAENRERQRAQDLESAMSMSRARSNSVVTPLDGPPILKRNARSSVGGDRSGNPNPSGYHSSSPIDESPFPMLSEHEEAELAHARRISFGPGMHGDEEEDTYTGMHHEADDDFLESSRMEENNARISDRGSDDEDRQRAFYDHERYDHRRRHMKDSSRQQEDDGLVLGNIGEGSSNDGSMRRQRRGHGHRSASRSPPRSENPSPRLLAQAANLGIGMGQLMGGMGPVRNHFDFGPMEEFAGKEKESLAQGMGGMYGRWNGLEDDLDMRKSQDIGIPTAEQQTSLLEGDLLATSGGPSSYDSNGGRVVGGTTIGDADSQPGSSPPTKTADLPVEPENTFTRRRQRKLSNTHATARRQGRLALFEGLGGGLNDDSGRDGSYTVDVHNHDPLNGFSSALPTKAPRKPFPAIASGIQSDKYTDYPDGLGPPVGRERPYRFSFYSNALPATIHARSLSELPSEGQTFGDLFAGRPAGKGNGKEGSDGASFAASRTGSGAATPVTETGPKASMLARATAQAADRPQPKPVEDDVETKTWWLDVLSPTDEEMRMLAKVFGIHPLTTEDILLEETREKIELFRNYYLVCFRSFDQDPYSQTYLEPLNMYIIVFREGTLSFHFRGTPHPQNVRRRIKSLKDYISVTSDWISYALIDDITDAFGPLIQSIEYEVDGIDELVLILKEAEQSDMLRRIGTCRKKVMGLLRLMGNKADVVKGLAKRCNENWSVAPKSDIGLYLSDIQDHLITMTQNLNHYEKILSRSHSNYLAQISIEMTDANNQINDVLSKLTALGTVLIPMNLVTGLWGMNVHVPGQDVPGFAWFGGIIGCLTVFAVFGAWITLRIFVKN</sequence>
<feature type="compositionally biased region" description="Basic and acidic residues" evidence="6">
    <location>
        <begin position="190"/>
        <end position="225"/>
    </location>
</feature>
<dbReference type="Gene3D" id="1.20.58.340">
    <property type="entry name" value="Magnesium transport protein CorA, transmembrane region"/>
    <property type="match status" value="2"/>
</dbReference>
<feature type="compositionally biased region" description="Low complexity" evidence="6">
    <location>
        <begin position="271"/>
        <end position="282"/>
    </location>
</feature>
<dbReference type="InterPro" id="IPR002523">
    <property type="entry name" value="MgTranspt_CorA/ZnTranspt_ZntB"/>
</dbReference>
<comment type="subcellular location">
    <subcellularLocation>
        <location evidence="1">Membrane</location>
        <topology evidence="1">Multi-pass membrane protein</topology>
    </subcellularLocation>
</comment>
<organism evidence="8 9">
    <name type="scientific">Naganishia liquefaciens</name>
    <dbReference type="NCBI Taxonomy" id="104408"/>
    <lineage>
        <taxon>Eukaryota</taxon>
        <taxon>Fungi</taxon>
        <taxon>Dikarya</taxon>
        <taxon>Basidiomycota</taxon>
        <taxon>Agaricomycotina</taxon>
        <taxon>Tremellomycetes</taxon>
        <taxon>Filobasidiales</taxon>
        <taxon>Filobasidiaceae</taxon>
        <taxon>Naganishia</taxon>
    </lineage>
</organism>
<feature type="transmembrane region" description="Helical" evidence="7">
    <location>
        <begin position="889"/>
        <end position="911"/>
    </location>
</feature>
<dbReference type="Gene3D" id="3.30.460.20">
    <property type="entry name" value="CorA soluble domain-like"/>
    <property type="match status" value="1"/>
</dbReference>
<dbReference type="GO" id="GO:0010961">
    <property type="term" value="P:intracellular magnesium ion homeostasis"/>
    <property type="evidence" value="ECO:0007669"/>
    <property type="project" value="TreeGrafter"/>
</dbReference>
<dbReference type="CDD" id="cd12829">
    <property type="entry name" value="Alr1p-like"/>
    <property type="match status" value="1"/>
</dbReference>
<comment type="caution">
    <text evidence="8">The sequence shown here is derived from an EMBL/GenBank/DDBJ whole genome shotgun (WGS) entry which is preliminary data.</text>
</comment>
<evidence type="ECO:0000256" key="5">
    <source>
        <dbReference type="ARBA" id="ARBA00023136"/>
    </source>
</evidence>
<feature type="region of interest" description="Disordered" evidence="6">
    <location>
        <begin position="1"/>
        <end position="148"/>
    </location>
</feature>
<name>A0A8H3TYH4_9TREE</name>
<keyword evidence="3 7" id="KW-0812">Transmembrane</keyword>
<protein>
    <submittedName>
        <fullName evidence="8">Uncharacterized protein</fullName>
    </submittedName>
</protein>
<feature type="compositionally biased region" description="Polar residues" evidence="6">
    <location>
        <begin position="130"/>
        <end position="143"/>
    </location>
</feature>
<dbReference type="OrthoDB" id="29879at2759"/>
<dbReference type="InterPro" id="IPR045861">
    <property type="entry name" value="CorA_cytoplasmic_dom"/>
</dbReference>
<accession>A0A8H3TYH4</accession>
<dbReference type="Pfam" id="PF01544">
    <property type="entry name" value="CorA"/>
    <property type="match status" value="1"/>
</dbReference>
<feature type="region of interest" description="Disordered" evidence="6">
    <location>
        <begin position="544"/>
        <end position="603"/>
    </location>
</feature>
<dbReference type="FunFam" id="1.20.58.340:FF:000006">
    <property type="entry name" value="CorA family metal ion transporter"/>
    <property type="match status" value="1"/>
</dbReference>
<dbReference type="InterPro" id="IPR044089">
    <property type="entry name" value="Alr1-like"/>
</dbReference>
<dbReference type="PANTHER" id="PTHR21535:SF51">
    <property type="entry name" value="MANGANESE RESISTANCE PROTEIN MNR2"/>
    <property type="match status" value="1"/>
</dbReference>
<dbReference type="InterPro" id="IPR045863">
    <property type="entry name" value="CorA_TM1_TM2"/>
</dbReference>
<feature type="region of interest" description="Disordered" evidence="6">
    <location>
        <begin position="190"/>
        <end position="282"/>
    </location>
</feature>
<feature type="compositionally biased region" description="Basic and acidic residues" evidence="6">
    <location>
        <begin position="69"/>
        <end position="91"/>
    </location>
</feature>
<dbReference type="AlphaFoldDB" id="A0A8H3TYH4"/>
<feature type="compositionally biased region" description="Basic residues" evidence="6">
    <location>
        <begin position="417"/>
        <end position="431"/>
    </location>
</feature>
<dbReference type="PANTHER" id="PTHR21535">
    <property type="entry name" value="MAGNESIUM AND COBALT TRANSPORT PROTEIN/MITOCHONDRIAL IMPORT INNER MEMBRANE TRANSLOCASE SUBUNIT TIM8"/>
    <property type="match status" value="1"/>
</dbReference>
<evidence type="ECO:0000256" key="6">
    <source>
        <dbReference type="SAM" id="MobiDB-lite"/>
    </source>
</evidence>
<comment type="similarity">
    <text evidence="2">Belongs to the CorA metal ion transporter (MIT) (TC 1.A.35) family.</text>
</comment>
<gene>
    <name evidence="8" type="ORF">NliqN6_5834</name>
</gene>
<dbReference type="GO" id="GO:0016020">
    <property type="term" value="C:membrane"/>
    <property type="evidence" value="ECO:0007669"/>
    <property type="project" value="UniProtKB-SubCell"/>
</dbReference>
<proteinExistence type="inferred from homology"/>
<dbReference type="FunFam" id="1.20.58.340:FF:000008">
    <property type="entry name" value="CorA family metal ion transporter"/>
    <property type="match status" value="1"/>
</dbReference>
<keyword evidence="4 7" id="KW-1133">Transmembrane helix</keyword>
<dbReference type="GO" id="GO:0015095">
    <property type="term" value="F:magnesium ion transmembrane transporter activity"/>
    <property type="evidence" value="ECO:0007669"/>
    <property type="project" value="InterPro"/>
</dbReference>
<dbReference type="FunFam" id="3.30.460.20:FF:000006">
    <property type="entry name" value="Chromosome 1, whole genome shotgun sequence"/>
    <property type="match status" value="1"/>
</dbReference>
<feature type="compositionally biased region" description="Low complexity" evidence="6">
    <location>
        <begin position="94"/>
        <end position="107"/>
    </location>
</feature>
<dbReference type="SUPFAM" id="SSF143865">
    <property type="entry name" value="CorA soluble domain-like"/>
    <property type="match status" value="1"/>
</dbReference>
<reference evidence="8" key="1">
    <citation type="submission" date="2020-07" db="EMBL/GenBank/DDBJ databases">
        <title>Draft Genome Sequence of a Deep-Sea Yeast, Naganishia (Cryptococcus) liquefaciens strain N6.</title>
        <authorList>
            <person name="Han Y.W."/>
            <person name="Kajitani R."/>
            <person name="Morimoto H."/>
            <person name="Parhat M."/>
            <person name="Tsubouchi H."/>
            <person name="Bakenova O."/>
            <person name="Ogata M."/>
            <person name="Argunhan B."/>
            <person name="Aoki R."/>
            <person name="Kajiwara S."/>
            <person name="Itoh T."/>
            <person name="Iwasaki H."/>
        </authorList>
    </citation>
    <scope>NUCLEOTIDE SEQUENCE</scope>
    <source>
        <strain evidence="8">N6</strain>
    </source>
</reference>
<feature type="region of interest" description="Disordered" evidence="6">
    <location>
        <begin position="370"/>
        <end position="431"/>
    </location>
</feature>
<evidence type="ECO:0000256" key="3">
    <source>
        <dbReference type="ARBA" id="ARBA00022692"/>
    </source>
</evidence>
<feature type="compositionally biased region" description="Basic residues" evidence="6">
    <location>
        <begin position="259"/>
        <end position="270"/>
    </location>
</feature>
<evidence type="ECO:0000256" key="4">
    <source>
        <dbReference type="ARBA" id="ARBA00022989"/>
    </source>
</evidence>
<dbReference type="Proteomes" id="UP000620104">
    <property type="component" value="Unassembled WGS sequence"/>
</dbReference>
<keyword evidence="9" id="KW-1185">Reference proteome</keyword>
<evidence type="ECO:0000256" key="2">
    <source>
        <dbReference type="ARBA" id="ARBA00009765"/>
    </source>
</evidence>
<dbReference type="EMBL" id="BLZA01000043">
    <property type="protein sequence ID" value="GHJ89432.1"/>
    <property type="molecule type" value="Genomic_DNA"/>
</dbReference>
<keyword evidence="5 7" id="KW-0472">Membrane</keyword>
<evidence type="ECO:0000256" key="1">
    <source>
        <dbReference type="ARBA" id="ARBA00004141"/>
    </source>
</evidence>